<dbReference type="GO" id="GO:0004383">
    <property type="term" value="F:guanylate cyclase activity"/>
    <property type="evidence" value="ECO:0007669"/>
    <property type="project" value="TreeGrafter"/>
</dbReference>
<proteinExistence type="predicted"/>
<dbReference type="GO" id="GO:0008074">
    <property type="term" value="C:guanylate cyclase complex, soluble"/>
    <property type="evidence" value="ECO:0007669"/>
    <property type="project" value="TreeGrafter"/>
</dbReference>
<name>U4UT07_DENPD</name>
<organism evidence="3 4">
    <name type="scientific">Dendroctonus ponderosae</name>
    <name type="common">Mountain pine beetle</name>
    <dbReference type="NCBI Taxonomy" id="77166"/>
    <lineage>
        <taxon>Eukaryota</taxon>
        <taxon>Metazoa</taxon>
        <taxon>Ecdysozoa</taxon>
        <taxon>Arthropoda</taxon>
        <taxon>Hexapoda</taxon>
        <taxon>Insecta</taxon>
        <taxon>Pterygota</taxon>
        <taxon>Neoptera</taxon>
        <taxon>Endopterygota</taxon>
        <taxon>Coleoptera</taxon>
        <taxon>Polyphaga</taxon>
        <taxon>Cucujiformia</taxon>
        <taxon>Curculionidae</taxon>
        <taxon>Scolytinae</taxon>
        <taxon>Dendroctonus</taxon>
    </lineage>
</organism>
<dbReference type="GO" id="GO:0020037">
    <property type="term" value="F:heme binding"/>
    <property type="evidence" value="ECO:0007669"/>
    <property type="project" value="InterPro"/>
</dbReference>
<dbReference type="InterPro" id="IPR024096">
    <property type="entry name" value="NO_sig/Golgi_transp_ligand-bd"/>
</dbReference>
<keyword evidence="1" id="KW-1133">Transmembrane helix</keyword>
<evidence type="ECO:0000313" key="4">
    <source>
        <dbReference type="Proteomes" id="UP000030742"/>
    </source>
</evidence>
<evidence type="ECO:0000259" key="2">
    <source>
        <dbReference type="Pfam" id="PF07700"/>
    </source>
</evidence>
<dbReference type="Gene3D" id="3.90.1520.10">
    <property type="entry name" value="H-NOX domain"/>
    <property type="match status" value="2"/>
</dbReference>
<reference evidence="3 4" key="1">
    <citation type="journal article" date="2013" name="Genome Biol.">
        <title>Draft genome of the mountain pine beetle, Dendroctonus ponderosae Hopkins, a major forest pest.</title>
        <authorList>
            <person name="Keeling C.I."/>
            <person name="Yuen M.M."/>
            <person name="Liao N.Y."/>
            <person name="Docking T.R."/>
            <person name="Chan S.K."/>
            <person name="Taylor G.A."/>
            <person name="Palmquist D.L."/>
            <person name="Jackman S.D."/>
            <person name="Nguyen A."/>
            <person name="Li M."/>
            <person name="Henderson H."/>
            <person name="Janes J.K."/>
            <person name="Zhao Y."/>
            <person name="Pandoh P."/>
            <person name="Moore R."/>
            <person name="Sperling F.A."/>
            <person name="Huber D.P."/>
            <person name="Birol I."/>
            <person name="Jones S.J."/>
            <person name="Bohlmann J."/>
        </authorList>
    </citation>
    <scope>NUCLEOTIDE SEQUENCE</scope>
</reference>
<evidence type="ECO:0000313" key="3">
    <source>
        <dbReference type="EMBL" id="ERL93240.1"/>
    </source>
</evidence>
<dbReference type="EMBL" id="KB632351">
    <property type="protein sequence ID" value="ERL93240.1"/>
    <property type="molecule type" value="Genomic_DNA"/>
</dbReference>
<dbReference type="Pfam" id="PF07700">
    <property type="entry name" value="HNOB"/>
    <property type="match status" value="1"/>
</dbReference>
<gene>
    <name evidence="3" type="ORF">D910_10536</name>
</gene>
<dbReference type="InterPro" id="IPR011644">
    <property type="entry name" value="Heme_NO-bd"/>
</dbReference>
<dbReference type="PANTHER" id="PTHR45655:SF6">
    <property type="entry name" value="HEAD-SPECIFIC GUANYLATE CYCLASE"/>
    <property type="match status" value="1"/>
</dbReference>
<dbReference type="PANTHER" id="PTHR45655">
    <property type="entry name" value="GUANYLATE CYCLASE SOLUBLE SUBUNIT BETA-2"/>
    <property type="match status" value="1"/>
</dbReference>
<keyword evidence="1" id="KW-0472">Membrane</keyword>
<feature type="transmembrane region" description="Helical" evidence="1">
    <location>
        <begin position="248"/>
        <end position="269"/>
    </location>
</feature>
<dbReference type="GO" id="GO:0070482">
    <property type="term" value="P:response to oxygen levels"/>
    <property type="evidence" value="ECO:0007669"/>
    <property type="project" value="TreeGrafter"/>
</dbReference>
<dbReference type="GO" id="GO:0019934">
    <property type="term" value="P:cGMP-mediated signaling"/>
    <property type="evidence" value="ECO:0007669"/>
    <property type="project" value="TreeGrafter"/>
</dbReference>
<feature type="domain" description="Heme NO-binding" evidence="2">
    <location>
        <begin position="20"/>
        <end position="69"/>
    </location>
</feature>
<feature type="non-terminal residue" evidence="3">
    <location>
        <position position="272"/>
    </location>
</feature>
<dbReference type="AlphaFoldDB" id="U4UT07"/>
<dbReference type="STRING" id="77166.U4UT07"/>
<protein>
    <recommendedName>
        <fullName evidence="2">Heme NO-binding domain-containing protein</fullName>
    </recommendedName>
</protein>
<dbReference type="SUPFAM" id="SSF111126">
    <property type="entry name" value="Ligand-binding domain in the NO signalling and Golgi transport"/>
    <property type="match status" value="1"/>
</dbReference>
<dbReference type="OrthoDB" id="6127067at2759"/>
<accession>U4UT07</accession>
<sequence length="272" mass="30373">MLTEATTKKLEAFELWSYHINESDFFDKLGQELISTCCTDRMERAFKCLGGNLEEFLATLDGVHDVLKYQENSNDGNAASPLQGGSIDNVFERSQVLPQKPFPGNMIHGLLISSAVTEWELCNFPAIHHGIAFCYDPQPYEDHPESEAAFICNALDDSHLHLDFTTERPAVAYLLVGSLKAVAKILYFTDVEITMTRSSDDKRHFRYGYVQTGDRAGPCDAESGQAMKGVRASVHIERGFVSVLNCGLAWLGKLKVVFCIYFLTFVLLLDTP</sequence>
<keyword evidence="1" id="KW-0812">Transmembrane</keyword>
<dbReference type="InterPro" id="IPR038158">
    <property type="entry name" value="H-NOX_domain_sf"/>
</dbReference>
<evidence type="ECO:0000256" key="1">
    <source>
        <dbReference type="SAM" id="Phobius"/>
    </source>
</evidence>
<dbReference type="Proteomes" id="UP000030742">
    <property type="component" value="Unassembled WGS sequence"/>
</dbReference>